<keyword evidence="2" id="KW-0479">Metal-binding</keyword>
<name>A0ABR2WG10_9FUNG</name>
<comment type="cofactor">
    <cofactor evidence="1">
        <name>Co(2+)</name>
        <dbReference type="ChEBI" id="CHEBI:48828"/>
    </cofactor>
</comment>
<proteinExistence type="predicted"/>
<reference evidence="7 8" key="1">
    <citation type="submission" date="2023-04" db="EMBL/GenBank/DDBJ databases">
        <title>Genome of Basidiobolus ranarum AG-B5.</title>
        <authorList>
            <person name="Stajich J.E."/>
            <person name="Carter-House D."/>
            <person name="Gryganskyi A."/>
        </authorList>
    </citation>
    <scope>NUCLEOTIDE SEQUENCE [LARGE SCALE GENOMIC DNA]</scope>
    <source>
        <strain evidence="7 8">AG-B5</strain>
    </source>
</reference>
<dbReference type="PANTHER" id="PTHR46471:SF2">
    <property type="entry name" value="CHITIN DEACETYLASE-RELATED"/>
    <property type="match status" value="1"/>
</dbReference>
<organism evidence="7 8">
    <name type="scientific">Basidiobolus ranarum</name>
    <dbReference type="NCBI Taxonomy" id="34480"/>
    <lineage>
        <taxon>Eukaryota</taxon>
        <taxon>Fungi</taxon>
        <taxon>Fungi incertae sedis</taxon>
        <taxon>Zoopagomycota</taxon>
        <taxon>Entomophthoromycotina</taxon>
        <taxon>Basidiobolomycetes</taxon>
        <taxon>Basidiobolales</taxon>
        <taxon>Basidiobolaceae</taxon>
        <taxon>Basidiobolus</taxon>
    </lineage>
</organism>
<dbReference type="PANTHER" id="PTHR46471">
    <property type="entry name" value="CHITIN DEACETYLASE"/>
    <property type="match status" value="1"/>
</dbReference>
<dbReference type="SUPFAM" id="SSF88713">
    <property type="entry name" value="Glycoside hydrolase/deacetylase"/>
    <property type="match status" value="1"/>
</dbReference>
<gene>
    <name evidence="7" type="ORF">K7432_015477</name>
</gene>
<dbReference type="InterPro" id="IPR002509">
    <property type="entry name" value="NODB_dom"/>
</dbReference>
<evidence type="ECO:0000256" key="4">
    <source>
        <dbReference type="ARBA" id="ARBA00022801"/>
    </source>
</evidence>
<protein>
    <recommendedName>
        <fullName evidence="6">NodB homology domain-containing protein</fullName>
    </recommendedName>
</protein>
<feature type="domain" description="NodB homology" evidence="6">
    <location>
        <begin position="1"/>
        <end position="124"/>
    </location>
</feature>
<dbReference type="Proteomes" id="UP001479436">
    <property type="component" value="Unassembled WGS sequence"/>
</dbReference>
<keyword evidence="8" id="KW-1185">Reference proteome</keyword>
<dbReference type="PROSITE" id="PS51677">
    <property type="entry name" value="NODB"/>
    <property type="match status" value="1"/>
</dbReference>
<keyword evidence="3" id="KW-0732">Signal</keyword>
<keyword evidence="5" id="KW-0119">Carbohydrate metabolism</keyword>
<evidence type="ECO:0000313" key="8">
    <source>
        <dbReference type="Proteomes" id="UP001479436"/>
    </source>
</evidence>
<dbReference type="InterPro" id="IPR011330">
    <property type="entry name" value="Glyco_hydro/deAcase_b/a-brl"/>
</dbReference>
<evidence type="ECO:0000256" key="5">
    <source>
        <dbReference type="ARBA" id="ARBA00023277"/>
    </source>
</evidence>
<accession>A0ABR2WG10</accession>
<sequence>MNITKRSEVTFTLSKTVIWAFPELCEEYQVESWNECRVTIIWKIHANKQISCAFHRDEGHQIASHTNNHADLNKLSVDQTKREMQITKDVVKKVAGVVPTMMRPPFGNGLSMGFDEGMQIEVIL</sequence>
<evidence type="ECO:0000259" key="6">
    <source>
        <dbReference type="PROSITE" id="PS51677"/>
    </source>
</evidence>
<evidence type="ECO:0000313" key="7">
    <source>
        <dbReference type="EMBL" id="KAK9760462.1"/>
    </source>
</evidence>
<dbReference type="EMBL" id="JASJQH010002117">
    <property type="protein sequence ID" value="KAK9760462.1"/>
    <property type="molecule type" value="Genomic_DNA"/>
</dbReference>
<evidence type="ECO:0000256" key="3">
    <source>
        <dbReference type="ARBA" id="ARBA00022729"/>
    </source>
</evidence>
<evidence type="ECO:0000256" key="1">
    <source>
        <dbReference type="ARBA" id="ARBA00001941"/>
    </source>
</evidence>
<dbReference type="Pfam" id="PF01522">
    <property type="entry name" value="Polysacc_deac_1"/>
    <property type="match status" value="1"/>
</dbReference>
<dbReference type="Gene3D" id="3.20.20.370">
    <property type="entry name" value="Glycoside hydrolase/deacetylase"/>
    <property type="match status" value="1"/>
</dbReference>
<comment type="caution">
    <text evidence="7">The sequence shown here is derived from an EMBL/GenBank/DDBJ whole genome shotgun (WGS) entry which is preliminary data.</text>
</comment>
<evidence type="ECO:0000256" key="2">
    <source>
        <dbReference type="ARBA" id="ARBA00022723"/>
    </source>
</evidence>
<keyword evidence="4" id="KW-0378">Hydrolase</keyword>